<dbReference type="InterPro" id="IPR001753">
    <property type="entry name" value="Enoyl-CoA_hydra/iso"/>
</dbReference>
<dbReference type="CDD" id="cd06558">
    <property type="entry name" value="crotonase-like"/>
    <property type="match status" value="1"/>
</dbReference>
<evidence type="ECO:0000256" key="2">
    <source>
        <dbReference type="RuleBase" id="RU003707"/>
    </source>
</evidence>
<accession>A0A1W5ZWA3</accession>
<organism evidence="3 4">
    <name type="scientific">Halobacillus mangrovi</name>
    <dbReference type="NCBI Taxonomy" id="402384"/>
    <lineage>
        <taxon>Bacteria</taxon>
        <taxon>Bacillati</taxon>
        <taxon>Bacillota</taxon>
        <taxon>Bacilli</taxon>
        <taxon>Bacillales</taxon>
        <taxon>Bacillaceae</taxon>
        <taxon>Halobacillus</taxon>
    </lineage>
</organism>
<dbReference type="InterPro" id="IPR029045">
    <property type="entry name" value="ClpP/crotonase-like_dom_sf"/>
</dbReference>
<proteinExistence type="inferred from homology"/>
<dbReference type="Pfam" id="PF00378">
    <property type="entry name" value="ECH_1"/>
    <property type="match status" value="1"/>
</dbReference>
<dbReference type="InterPro" id="IPR018376">
    <property type="entry name" value="Enoyl-CoA_hyd/isom_CS"/>
</dbReference>
<dbReference type="EMBL" id="CP020772">
    <property type="protein sequence ID" value="ARI77584.1"/>
    <property type="molecule type" value="Genomic_DNA"/>
</dbReference>
<dbReference type="OrthoDB" id="9775794at2"/>
<keyword evidence="4" id="KW-1185">Reference proteome</keyword>
<dbReference type="KEGG" id="hmn:HM131_12340"/>
<evidence type="ECO:0000313" key="4">
    <source>
        <dbReference type="Proteomes" id="UP000192527"/>
    </source>
</evidence>
<dbReference type="GO" id="GO:0003824">
    <property type="term" value="F:catalytic activity"/>
    <property type="evidence" value="ECO:0007669"/>
    <property type="project" value="InterPro"/>
</dbReference>
<comment type="similarity">
    <text evidence="1 2">Belongs to the enoyl-CoA hydratase/isomerase family.</text>
</comment>
<protein>
    <submittedName>
        <fullName evidence="3">Enoyl-CoA hydratase</fullName>
    </submittedName>
</protein>
<dbReference type="AlphaFoldDB" id="A0A1W5ZWA3"/>
<sequence length="254" mass="28841">MELVNLVFNEEGYAQLTLNRTEKLNSVSKQMTEELYKALQKVKETKDIKFLTLTGEGERAFCAGGDLTELHADMNAEEAYRVLHPMKVVLFELATLPVPTIALLNGQARGGGCELATACDFRYGVESASFGFVQANLGITPGWGGGVLLYSRIHPNAAAHWLMEANMYPAKQAYRIGWLHKMVTVNQLKSMDMIQSFLNKTPEQMKWFKKQYTAYLFSQDLSQKMEEEVQQCSHLWESDAHKEAVQKFMDKRKN</sequence>
<reference evidence="3 4" key="1">
    <citation type="submission" date="2017-04" db="EMBL/GenBank/DDBJ databases">
        <title>The whole genome sequencing and assembly of Halobacillus mangrovi strain.</title>
        <authorList>
            <person name="Lee S.-J."/>
            <person name="Park M.-K."/>
            <person name="Kim J.-Y."/>
            <person name="Lee Y.-J."/>
            <person name="Yi H."/>
            <person name="Bahn Y.-S."/>
            <person name="Kim J.F."/>
            <person name="Lee D.-W."/>
        </authorList>
    </citation>
    <scope>NUCLEOTIDE SEQUENCE [LARGE SCALE GENOMIC DNA]</scope>
    <source>
        <strain evidence="3 4">KTB 131</strain>
    </source>
</reference>
<dbReference type="Proteomes" id="UP000192527">
    <property type="component" value="Chromosome"/>
</dbReference>
<evidence type="ECO:0000256" key="1">
    <source>
        <dbReference type="ARBA" id="ARBA00005254"/>
    </source>
</evidence>
<name>A0A1W5ZWA3_9BACI</name>
<dbReference type="RefSeq" id="WP_085030047.1">
    <property type="nucleotide sequence ID" value="NZ_CP020772.1"/>
</dbReference>
<dbReference type="GO" id="GO:0006635">
    <property type="term" value="P:fatty acid beta-oxidation"/>
    <property type="evidence" value="ECO:0007669"/>
    <property type="project" value="TreeGrafter"/>
</dbReference>
<dbReference type="Gene3D" id="3.90.226.10">
    <property type="entry name" value="2-enoyl-CoA Hydratase, Chain A, domain 1"/>
    <property type="match status" value="1"/>
</dbReference>
<dbReference type="PANTHER" id="PTHR11941:SF54">
    <property type="entry name" value="ENOYL-COA HYDRATASE, MITOCHONDRIAL"/>
    <property type="match status" value="1"/>
</dbReference>
<dbReference type="STRING" id="402384.HM131_12340"/>
<gene>
    <name evidence="3" type="ORF">HM131_12340</name>
</gene>
<evidence type="ECO:0000313" key="3">
    <source>
        <dbReference type="EMBL" id="ARI77584.1"/>
    </source>
</evidence>
<dbReference type="PANTHER" id="PTHR11941">
    <property type="entry name" value="ENOYL-COA HYDRATASE-RELATED"/>
    <property type="match status" value="1"/>
</dbReference>
<dbReference type="SUPFAM" id="SSF52096">
    <property type="entry name" value="ClpP/crotonase"/>
    <property type="match status" value="1"/>
</dbReference>
<dbReference type="PROSITE" id="PS00166">
    <property type="entry name" value="ENOYL_COA_HYDRATASE"/>
    <property type="match status" value="1"/>
</dbReference>